<dbReference type="PROSITE" id="PS00211">
    <property type="entry name" value="ABC_TRANSPORTER_1"/>
    <property type="match status" value="1"/>
</dbReference>
<keyword evidence="3" id="KW-0067">ATP-binding</keyword>
<dbReference type="GO" id="GO:0005886">
    <property type="term" value="C:plasma membrane"/>
    <property type="evidence" value="ECO:0007669"/>
    <property type="project" value="TreeGrafter"/>
</dbReference>
<feature type="region of interest" description="Disordered" evidence="4">
    <location>
        <begin position="214"/>
        <end position="240"/>
    </location>
</feature>
<dbReference type="GO" id="GO:0022857">
    <property type="term" value="F:transmembrane transporter activity"/>
    <property type="evidence" value="ECO:0007669"/>
    <property type="project" value="TreeGrafter"/>
</dbReference>
<evidence type="ECO:0000256" key="3">
    <source>
        <dbReference type="ARBA" id="ARBA00022840"/>
    </source>
</evidence>
<evidence type="ECO:0000313" key="6">
    <source>
        <dbReference type="EMBL" id="AOS46508.1"/>
    </source>
</evidence>
<evidence type="ECO:0000313" key="7">
    <source>
        <dbReference type="Proteomes" id="UP000095214"/>
    </source>
</evidence>
<dbReference type="Proteomes" id="UP000095214">
    <property type="component" value="Chromosome"/>
</dbReference>
<name>A0A1D8B039_9ACTO</name>
<dbReference type="InterPro" id="IPR017911">
    <property type="entry name" value="MacB-like_ATP-bd"/>
</dbReference>
<sequence length="240" mass="24591">MDVRARSLSKDFPRGRGGRVFTAVEPTDLDIGAGELVVITGRSGSGKSTLLAMLAGILSPTAGTVEVDGTDLHSLGEEALARFRNGSIGLVPQGHAALRSLTVLENVLLPSVLYPGRGPGGRGAEELLDAVGMAQLKDARPNELSGGELRRMAIARALLMDPGVVLADEPTAGLDAASAATALELLRGAADSGAAVLVVTHDREAEGAADRILTMDGGRLGGPEPQGAGAPRAEERQYTD</sequence>
<keyword evidence="1" id="KW-0813">Transport</keyword>
<dbReference type="GO" id="GO:0005524">
    <property type="term" value="F:ATP binding"/>
    <property type="evidence" value="ECO:0007669"/>
    <property type="project" value="UniProtKB-KW"/>
</dbReference>
<dbReference type="SUPFAM" id="SSF52540">
    <property type="entry name" value="P-loop containing nucleoside triphosphate hydrolases"/>
    <property type="match status" value="1"/>
</dbReference>
<dbReference type="InterPro" id="IPR017871">
    <property type="entry name" value="ABC_transporter-like_CS"/>
</dbReference>
<feature type="domain" description="ABC transporter" evidence="5">
    <location>
        <begin position="3"/>
        <end position="240"/>
    </location>
</feature>
<proteinExistence type="predicted"/>
<dbReference type="PANTHER" id="PTHR24220">
    <property type="entry name" value="IMPORT ATP-BINDING PROTEIN"/>
    <property type="match status" value="1"/>
</dbReference>
<dbReference type="InterPro" id="IPR027417">
    <property type="entry name" value="P-loop_NTPase"/>
</dbReference>
<keyword evidence="2" id="KW-0547">Nucleotide-binding</keyword>
<dbReference type="KEGG" id="phon:BH719_00170"/>
<dbReference type="EMBL" id="CP017298">
    <property type="protein sequence ID" value="AOS46508.1"/>
    <property type="molecule type" value="Genomic_DNA"/>
</dbReference>
<evidence type="ECO:0000256" key="2">
    <source>
        <dbReference type="ARBA" id="ARBA00022741"/>
    </source>
</evidence>
<organism evidence="6 7">
    <name type="scientific">Pauljensenia hongkongensis</name>
    <dbReference type="NCBI Taxonomy" id="178339"/>
    <lineage>
        <taxon>Bacteria</taxon>
        <taxon>Bacillati</taxon>
        <taxon>Actinomycetota</taxon>
        <taxon>Actinomycetes</taxon>
        <taxon>Actinomycetales</taxon>
        <taxon>Actinomycetaceae</taxon>
        <taxon>Pauljensenia</taxon>
    </lineage>
</organism>
<reference evidence="6 7" key="1">
    <citation type="submission" date="2016-09" db="EMBL/GenBank/DDBJ databases">
        <title>Complete genome sequence of Actinomyces hongkongensis HKU8.</title>
        <authorList>
            <person name="Gao Y.-X."/>
            <person name="Zhou Y.-Y."/>
            <person name="Xie Y."/>
            <person name="Wang M."/>
            <person name="Wang S.-J."/>
            <person name="Shen S.-G."/>
        </authorList>
    </citation>
    <scope>NUCLEOTIDE SEQUENCE [LARGE SCALE GENOMIC DNA]</scope>
    <source>
        <strain evidence="6 7">HKU8</strain>
    </source>
</reference>
<evidence type="ECO:0000259" key="5">
    <source>
        <dbReference type="PROSITE" id="PS50893"/>
    </source>
</evidence>
<dbReference type="Gene3D" id="3.40.50.300">
    <property type="entry name" value="P-loop containing nucleotide triphosphate hydrolases"/>
    <property type="match status" value="1"/>
</dbReference>
<dbReference type="GO" id="GO:0016887">
    <property type="term" value="F:ATP hydrolysis activity"/>
    <property type="evidence" value="ECO:0007669"/>
    <property type="project" value="InterPro"/>
</dbReference>
<dbReference type="SMART" id="SM00382">
    <property type="entry name" value="AAA"/>
    <property type="match status" value="1"/>
</dbReference>
<dbReference type="InterPro" id="IPR015854">
    <property type="entry name" value="ABC_transpr_LolD-like"/>
</dbReference>
<dbReference type="InterPro" id="IPR003593">
    <property type="entry name" value="AAA+_ATPase"/>
</dbReference>
<evidence type="ECO:0000256" key="1">
    <source>
        <dbReference type="ARBA" id="ARBA00022448"/>
    </source>
</evidence>
<dbReference type="PROSITE" id="PS50893">
    <property type="entry name" value="ABC_TRANSPORTER_2"/>
    <property type="match status" value="1"/>
</dbReference>
<dbReference type="InterPro" id="IPR003439">
    <property type="entry name" value="ABC_transporter-like_ATP-bd"/>
</dbReference>
<dbReference type="OrthoDB" id="9802264at2"/>
<accession>A0A1D8B039</accession>
<protein>
    <submittedName>
        <fullName evidence="6">ABC transporter</fullName>
    </submittedName>
</protein>
<dbReference type="STRING" id="178339.BH719_00170"/>
<gene>
    <name evidence="6" type="ORF">BH719_00170</name>
</gene>
<dbReference type="CDD" id="cd03255">
    <property type="entry name" value="ABC_MJ0796_LolCDE_FtsE"/>
    <property type="match status" value="1"/>
</dbReference>
<evidence type="ECO:0000256" key="4">
    <source>
        <dbReference type="SAM" id="MobiDB-lite"/>
    </source>
</evidence>
<dbReference type="AlphaFoldDB" id="A0A1D8B039"/>
<keyword evidence="7" id="KW-1185">Reference proteome</keyword>
<dbReference type="RefSeq" id="WP_009399692.1">
    <property type="nucleotide sequence ID" value="NZ_CP017298.1"/>
</dbReference>
<dbReference type="Pfam" id="PF00005">
    <property type="entry name" value="ABC_tran"/>
    <property type="match status" value="1"/>
</dbReference>